<organism evidence="3">
    <name type="scientific">Ignavibacterium album</name>
    <dbReference type="NCBI Taxonomy" id="591197"/>
    <lineage>
        <taxon>Bacteria</taxon>
        <taxon>Pseudomonadati</taxon>
        <taxon>Ignavibacteriota</taxon>
        <taxon>Ignavibacteria</taxon>
        <taxon>Ignavibacteriales</taxon>
        <taxon>Ignavibacteriaceae</taxon>
        <taxon>Ignavibacterium</taxon>
    </lineage>
</organism>
<proteinExistence type="predicted"/>
<dbReference type="InterPro" id="IPR051325">
    <property type="entry name" value="Nudix_hydrolase_domain"/>
</dbReference>
<feature type="domain" description="Nudix hydrolase" evidence="2">
    <location>
        <begin position="3"/>
        <end position="136"/>
    </location>
</feature>
<dbReference type="InterPro" id="IPR015797">
    <property type="entry name" value="NUDIX_hydrolase-like_dom_sf"/>
</dbReference>
<evidence type="ECO:0000259" key="2">
    <source>
        <dbReference type="PROSITE" id="PS51462"/>
    </source>
</evidence>
<evidence type="ECO:0000256" key="1">
    <source>
        <dbReference type="ARBA" id="ARBA00022801"/>
    </source>
</evidence>
<dbReference type="Pfam" id="PF00293">
    <property type="entry name" value="NUDIX"/>
    <property type="match status" value="1"/>
</dbReference>
<comment type="caution">
    <text evidence="3">The sequence shown here is derived from an EMBL/GenBank/DDBJ whole genome shotgun (WGS) entry which is preliminary data.</text>
</comment>
<dbReference type="GO" id="GO:0006754">
    <property type="term" value="P:ATP biosynthetic process"/>
    <property type="evidence" value="ECO:0007669"/>
    <property type="project" value="TreeGrafter"/>
</dbReference>
<dbReference type="GO" id="GO:0006167">
    <property type="term" value="P:AMP biosynthetic process"/>
    <property type="evidence" value="ECO:0007669"/>
    <property type="project" value="TreeGrafter"/>
</dbReference>
<dbReference type="PANTHER" id="PTHR21340">
    <property type="entry name" value="DIADENOSINE 5,5-P1,P4-TETRAPHOSPHATE PYROPHOSPHOHYDROLASE MUTT"/>
    <property type="match status" value="1"/>
</dbReference>
<dbReference type="Gene3D" id="3.90.79.10">
    <property type="entry name" value="Nucleoside Triphosphate Pyrophosphohydrolase"/>
    <property type="match status" value="1"/>
</dbReference>
<dbReference type="EMBL" id="DSVI01000004">
    <property type="protein sequence ID" value="HGT47139.1"/>
    <property type="molecule type" value="Genomic_DNA"/>
</dbReference>
<dbReference type="PROSITE" id="PS00893">
    <property type="entry name" value="NUDIX_BOX"/>
    <property type="match status" value="1"/>
</dbReference>
<dbReference type="SUPFAM" id="SSF55811">
    <property type="entry name" value="Nudix"/>
    <property type="match status" value="1"/>
</dbReference>
<dbReference type="CDD" id="cd04664">
    <property type="entry name" value="NUDIX_DHNTPase_like"/>
    <property type="match status" value="1"/>
</dbReference>
<sequence length="153" mass="17946">MKVISNLIEAHIFRERNGNLEFLLLKRASYQYYPNLWQMVSGKIKDGEKAYQTALREIKEETNLIPEKLWIAPNINSFYSPDDEYISLIPVFAAKVNHNSEVVISSEHSEYKWVNKDEAKNLLAWEGQRKSVDVIAEYFISRKSFLNFVEIKI</sequence>
<protein>
    <submittedName>
        <fullName evidence="3">NUDIX pyrophosphatase</fullName>
    </submittedName>
</protein>
<dbReference type="PANTHER" id="PTHR21340:SF0">
    <property type="entry name" value="BIS(5'-NUCLEOSYL)-TETRAPHOSPHATASE [ASYMMETRICAL]"/>
    <property type="match status" value="1"/>
</dbReference>
<name>A0A832G0L3_9BACT</name>
<dbReference type="AlphaFoldDB" id="A0A832G0L3"/>
<reference evidence="3" key="1">
    <citation type="journal article" date="2020" name="mSystems">
        <title>Genome- and Community-Level Interaction Insights into Carbon Utilization and Element Cycling Functions of Hydrothermarchaeota in Hydrothermal Sediment.</title>
        <authorList>
            <person name="Zhou Z."/>
            <person name="Liu Y."/>
            <person name="Xu W."/>
            <person name="Pan J."/>
            <person name="Luo Z.H."/>
            <person name="Li M."/>
        </authorList>
    </citation>
    <scope>NUCLEOTIDE SEQUENCE [LARGE SCALE GENOMIC DNA]</scope>
    <source>
        <strain evidence="3">SpSt-500</strain>
    </source>
</reference>
<accession>A0A832G0L3</accession>
<dbReference type="InterPro" id="IPR020084">
    <property type="entry name" value="NUDIX_hydrolase_CS"/>
</dbReference>
<evidence type="ECO:0000313" key="3">
    <source>
        <dbReference type="EMBL" id="HGT47139.1"/>
    </source>
</evidence>
<dbReference type="GO" id="GO:0004081">
    <property type="term" value="F:bis(5'-nucleosyl)-tetraphosphatase (asymmetrical) activity"/>
    <property type="evidence" value="ECO:0007669"/>
    <property type="project" value="TreeGrafter"/>
</dbReference>
<dbReference type="PROSITE" id="PS51462">
    <property type="entry name" value="NUDIX"/>
    <property type="match status" value="1"/>
</dbReference>
<dbReference type="InterPro" id="IPR000086">
    <property type="entry name" value="NUDIX_hydrolase_dom"/>
</dbReference>
<keyword evidence="1" id="KW-0378">Hydrolase</keyword>
<gene>
    <name evidence="3" type="ORF">ENS56_03820</name>
</gene>